<dbReference type="PANTHER" id="PTHR46599">
    <property type="entry name" value="PIGGYBAC TRANSPOSABLE ELEMENT-DERIVED PROTEIN 4"/>
    <property type="match status" value="1"/>
</dbReference>
<feature type="domain" description="PiggyBac transposable element-derived protein" evidence="2">
    <location>
        <begin position="1"/>
        <end position="92"/>
    </location>
</feature>
<feature type="region of interest" description="Disordered" evidence="1">
    <location>
        <begin position="17"/>
        <end position="37"/>
    </location>
</feature>
<organism evidence="3">
    <name type="scientific">Amphimedon queenslandica</name>
    <name type="common">Sponge</name>
    <dbReference type="NCBI Taxonomy" id="400682"/>
    <lineage>
        <taxon>Eukaryota</taxon>
        <taxon>Metazoa</taxon>
        <taxon>Porifera</taxon>
        <taxon>Demospongiae</taxon>
        <taxon>Heteroscleromorpha</taxon>
        <taxon>Haplosclerida</taxon>
        <taxon>Niphatidae</taxon>
        <taxon>Amphimedon</taxon>
    </lineage>
</organism>
<dbReference type="Pfam" id="PF13843">
    <property type="entry name" value="DDE_Tnp_1_7"/>
    <property type="match status" value="1"/>
</dbReference>
<evidence type="ECO:0000313" key="3">
    <source>
        <dbReference type="EnsemblMetazoa" id="Aqu2.1.28129_001"/>
    </source>
</evidence>
<accession>A0A1X7UKV5</accession>
<dbReference type="STRING" id="400682.A0A1X7UKV5"/>
<reference evidence="3" key="1">
    <citation type="submission" date="2017-05" db="UniProtKB">
        <authorList>
            <consortium name="EnsemblMetazoa"/>
        </authorList>
    </citation>
    <scope>IDENTIFICATION</scope>
</reference>
<dbReference type="OrthoDB" id="118105at2759"/>
<name>A0A1X7UKV5_AMPQE</name>
<dbReference type="AlphaFoldDB" id="A0A1X7UKV5"/>
<sequence>MSRDPLRHIHKYLHFTDNSDPIPPSHPQYNRQCKKPHRESRIDEATVLYKGRSSLEQYMLEKPVRWGLHVWVRADSLTGYVSQFQVYFGKEVSSET</sequence>
<dbReference type="PANTHER" id="PTHR46599:SF3">
    <property type="entry name" value="PIGGYBAC TRANSPOSABLE ELEMENT-DERIVED PROTEIN 4"/>
    <property type="match status" value="1"/>
</dbReference>
<dbReference type="InParanoid" id="A0A1X7UKV5"/>
<evidence type="ECO:0000256" key="1">
    <source>
        <dbReference type="SAM" id="MobiDB-lite"/>
    </source>
</evidence>
<protein>
    <recommendedName>
        <fullName evidence="2">PiggyBac transposable element-derived protein domain-containing protein</fullName>
    </recommendedName>
</protein>
<dbReference type="EnsemblMetazoa" id="Aqu2.1.28129_001">
    <property type="protein sequence ID" value="Aqu2.1.28129_001"/>
    <property type="gene ID" value="Aqu2.1.28129"/>
</dbReference>
<proteinExistence type="predicted"/>
<dbReference type="InterPro" id="IPR029526">
    <property type="entry name" value="PGBD"/>
</dbReference>
<evidence type="ECO:0000259" key="2">
    <source>
        <dbReference type="Pfam" id="PF13843"/>
    </source>
</evidence>